<evidence type="ECO:0000313" key="2">
    <source>
        <dbReference type="Proteomes" id="UP001157069"/>
    </source>
</evidence>
<keyword evidence="2" id="KW-1185">Reference proteome</keyword>
<gene>
    <name evidence="1" type="ORF">GCM10025869_18160</name>
</gene>
<evidence type="ECO:0008006" key="3">
    <source>
        <dbReference type="Google" id="ProtNLM"/>
    </source>
</evidence>
<proteinExistence type="predicted"/>
<evidence type="ECO:0000313" key="1">
    <source>
        <dbReference type="EMBL" id="GMA91287.1"/>
    </source>
</evidence>
<reference evidence="2" key="1">
    <citation type="journal article" date="2019" name="Int. J. Syst. Evol. Microbiol.">
        <title>The Global Catalogue of Microorganisms (GCM) 10K type strain sequencing project: providing services to taxonomists for standard genome sequencing and annotation.</title>
        <authorList>
            <consortium name="The Broad Institute Genomics Platform"/>
            <consortium name="The Broad Institute Genome Sequencing Center for Infectious Disease"/>
            <person name="Wu L."/>
            <person name="Ma J."/>
        </authorList>
    </citation>
    <scope>NUCLEOTIDE SEQUENCE [LARGE SCALE GENOMIC DNA]</scope>
    <source>
        <strain evidence="2">NBRC 108755</strain>
    </source>
</reference>
<accession>A0ABQ6JSK4</accession>
<comment type="caution">
    <text evidence="1">The sequence shown here is derived from an EMBL/GenBank/DDBJ whole genome shotgun (WGS) entry which is preliminary data.</text>
</comment>
<dbReference type="Proteomes" id="UP001157069">
    <property type="component" value="Unassembled WGS sequence"/>
</dbReference>
<organism evidence="1 2">
    <name type="scientific">Homoserinibacter gongjuensis</name>
    <dbReference type="NCBI Taxonomy" id="1162968"/>
    <lineage>
        <taxon>Bacteria</taxon>
        <taxon>Bacillati</taxon>
        <taxon>Actinomycetota</taxon>
        <taxon>Actinomycetes</taxon>
        <taxon>Micrococcales</taxon>
        <taxon>Microbacteriaceae</taxon>
        <taxon>Homoserinibacter</taxon>
    </lineage>
</organism>
<dbReference type="EMBL" id="BSVA01000001">
    <property type="protein sequence ID" value="GMA91287.1"/>
    <property type="molecule type" value="Genomic_DNA"/>
</dbReference>
<protein>
    <recommendedName>
        <fullName evidence="3">FMN-binding domain-containing protein</fullName>
    </recommendedName>
</protein>
<sequence length="156" mass="15750">MEIASRDQGFADILNRMTTSPRLATARLAAVGTAGLGLLTLAGCAGGAADAMVDTSASYADGDYSAEGSYISPAGEQSVKVELTLKDDAVTAVTVTPEADDPQAKGFQQKFAGGISDVIVGKDIDTLDVSRVAGSSLTSGGFTKAIESIKAEALEG</sequence>
<name>A0ABQ6JSK4_9MICO</name>